<dbReference type="EnsemblMetazoa" id="Aqu2.1.35990_001">
    <property type="protein sequence ID" value="Aqu2.1.35990_001"/>
    <property type="gene ID" value="Aqu2.1.35990"/>
</dbReference>
<dbReference type="CDD" id="cd04475">
    <property type="entry name" value="RPA1_DBD_B"/>
    <property type="match status" value="1"/>
</dbReference>
<dbReference type="InParanoid" id="A0A1X7V6S8"/>
<protein>
    <submittedName>
        <fullName evidence="6">Uncharacterized protein</fullName>
    </submittedName>
</protein>
<dbReference type="GO" id="GO:0008310">
    <property type="term" value="F:single-stranded DNA 3'-5' DNA exonuclease activity"/>
    <property type="evidence" value="ECO:0007669"/>
    <property type="project" value="TreeGrafter"/>
</dbReference>
<comment type="similarity">
    <text evidence="3">Belongs to the MEIOB family.</text>
</comment>
<accession>A0A1X7V6S8</accession>
<reference evidence="6" key="2">
    <citation type="submission" date="2017-05" db="UniProtKB">
        <authorList>
            <consortium name="EnsemblMetazoa"/>
        </authorList>
    </citation>
    <scope>IDENTIFICATION</scope>
</reference>
<evidence type="ECO:0000313" key="6">
    <source>
        <dbReference type="EnsemblMetazoa" id="Aqu2.1.35990_001"/>
    </source>
</evidence>
<keyword evidence="2" id="KW-0469">Meiosis</keyword>
<keyword evidence="7" id="KW-1185">Reference proteome</keyword>
<dbReference type="Gene3D" id="2.40.50.140">
    <property type="entry name" value="Nucleic acid-binding proteins"/>
    <property type="match status" value="2"/>
</dbReference>
<dbReference type="EnsemblMetazoa" id="XM_019994811.1">
    <property type="protein sequence ID" value="XP_019850370.1"/>
    <property type="gene ID" value="LOC100632489"/>
</dbReference>
<dbReference type="PANTHER" id="PTHR21166">
    <property type="entry name" value="CELL DIVISION CONTROL PROTEIN 24 OB DOMAIN-CONTAINING PROTEIN-RELATED"/>
    <property type="match status" value="1"/>
</dbReference>
<reference evidence="7" key="1">
    <citation type="journal article" date="2010" name="Nature">
        <title>The Amphimedon queenslandica genome and the evolution of animal complexity.</title>
        <authorList>
            <person name="Srivastava M."/>
            <person name="Simakov O."/>
            <person name="Chapman J."/>
            <person name="Fahey B."/>
            <person name="Gauthier M.E."/>
            <person name="Mitros T."/>
            <person name="Richards G.S."/>
            <person name="Conaco C."/>
            <person name="Dacre M."/>
            <person name="Hellsten U."/>
            <person name="Larroux C."/>
            <person name="Putnam N.H."/>
            <person name="Stanke M."/>
            <person name="Adamska M."/>
            <person name="Darling A."/>
            <person name="Degnan S.M."/>
            <person name="Oakley T.H."/>
            <person name="Plachetzki D.C."/>
            <person name="Zhai Y."/>
            <person name="Adamski M."/>
            <person name="Calcino A."/>
            <person name="Cummins S.F."/>
            <person name="Goodstein D.M."/>
            <person name="Harris C."/>
            <person name="Jackson D.J."/>
            <person name="Leys S.P."/>
            <person name="Shu S."/>
            <person name="Woodcroft B.J."/>
            <person name="Vervoort M."/>
            <person name="Kosik K.S."/>
            <person name="Manning G."/>
            <person name="Degnan B.M."/>
            <person name="Rokhsar D.S."/>
        </authorList>
    </citation>
    <scope>NUCLEOTIDE SEQUENCE [LARGE SCALE GENOMIC DNA]</scope>
</reference>
<dbReference type="InterPro" id="IPR052469">
    <property type="entry name" value="MEIOB"/>
</dbReference>
<organism evidence="6">
    <name type="scientific">Amphimedon queenslandica</name>
    <name type="common">Sponge</name>
    <dbReference type="NCBI Taxonomy" id="400682"/>
    <lineage>
        <taxon>Eukaryota</taxon>
        <taxon>Metazoa</taxon>
        <taxon>Porifera</taxon>
        <taxon>Demospongiae</taxon>
        <taxon>Heteroscleromorpha</taxon>
        <taxon>Haplosclerida</taxon>
        <taxon>Niphatidae</taxon>
        <taxon>Amphimedon</taxon>
    </lineage>
</organism>
<dbReference type="PANTHER" id="PTHR21166:SF2">
    <property type="entry name" value="CELL DIVISION CONTROL PROTEIN 24 OB DOMAIN-CONTAINING PROTEIN-RELATED"/>
    <property type="match status" value="1"/>
</dbReference>
<feature type="domain" description="MEIOB-like N-terminal" evidence="5">
    <location>
        <begin position="38"/>
        <end position="174"/>
    </location>
</feature>
<dbReference type="FunFam" id="2.40.50.140:FF:000171">
    <property type="entry name" value="meiosis-specific with OB domain-containing protein isoform X1"/>
    <property type="match status" value="1"/>
</dbReference>
<keyword evidence="1" id="KW-0238">DNA-binding</keyword>
<evidence type="ECO:0000313" key="7">
    <source>
        <dbReference type="Proteomes" id="UP000007879"/>
    </source>
</evidence>
<dbReference type="InterPro" id="IPR031657">
    <property type="entry name" value="REPA_OB_2"/>
</dbReference>
<dbReference type="Pfam" id="PF16900">
    <property type="entry name" value="REPA_OB_2"/>
    <property type="match status" value="1"/>
</dbReference>
<evidence type="ECO:0000259" key="5">
    <source>
        <dbReference type="Pfam" id="PF24903"/>
    </source>
</evidence>
<evidence type="ECO:0000256" key="3">
    <source>
        <dbReference type="ARBA" id="ARBA00038329"/>
    </source>
</evidence>
<sequence>MANFNPNPAPSRRFSVKRNMIEAQSTSNEMIEQREIGNKVTNIRHLQPHLSNTAVIGLVINKQAIHSFPDKKNPGAYRYKSAFTIRDSPSDYINVTCWGSEAYISSLSSSFKIYDIIEICNCQVGSKPVGDSEDKWSPWTPSPFQLTLSETHSSVSLYNGVNPEQYMSLAHIPLRSTSDYYILSDIHAHWQNLDGSYINILAIVGNVGTPKQLMSKAGKNLTKCEVILFDEGCNSFSLFLWDSELITLAQTWISKENIVFAVDVKVSFDSYKNGMTGTCTSKTLITTNPDSPQAHSLYQYAQTVEMDFGSIRGDRDTTDIHDIRDVYTVKQLSDFKYNSREMRMKGGGGIVFAYLMSLDIDCSDPQTVISSRCSSCKFRVSQDDVACSNQSCPTIVSGDFAPEVVFDLFVTLADHHGSVDGVRLNGQAAIDLLHITPTDFLCTDNQQRTLLKSTCLLEKYKVFIKSYSFGDNSKVYFNILKIERASPREAVMHL</sequence>
<proteinExistence type="inferred from homology"/>
<dbReference type="OrthoDB" id="9937820at2759"/>
<dbReference type="KEGG" id="aqu:100632489"/>
<dbReference type="STRING" id="400682.A0A1X7V6S8"/>
<dbReference type="eggNOG" id="KOG0851">
    <property type="taxonomic scope" value="Eukaryota"/>
</dbReference>
<evidence type="ECO:0000256" key="2">
    <source>
        <dbReference type="ARBA" id="ARBA00023254"/>
    </source>
</evidence>
<dbReference type="GO" id="GO:0003697">
    <property type="term" value="F:single-stranded DNA binding"/>
    <property type="evidence" value="ECO:0007669"/>
    <property type="project" value="TreeGrafter"/>
</dbReference>
<dbReference type="InterPro" id="IPR012340">
    <property type="entry name" value="NA-bd_OB-fold"/>
</dbReference>
<dbReference type="AlphaFoldDB" id="A0A1X7V6S8"/>
<gene>
    <name evidence="6" type="primary">100632489</name>
</gene>
<evidence type="ECO:0000256" key="1">
    <source>
        <dbReference type="ARBA" id="ARBA00023125"/>
    </source>
</evidence>
<dbReference type="InterPro" id="IPR056880">
    <property type="entry name" value="OB_MEIOB_N"/>
</dbReference>
<dbReference type="Proteomes" id="UP000007879">
    <property type="component" value="Unassembled WGS sequence"/>
</dbReference>
<dbReference type="FunFam" id="2.40.50.140:FF:000248">
    <property type="entry name" value="Meiosis specific with OB domains"/>
    <property type="match status" value="1"/>
</dbReference>
<name>A0A1X7V6S8_AMPQE</name>
<dbReference type="SUPFAM" id="SSF50249">
    <property type="entry name" value="Nucleic acid-binding proteins"/>
    <property type="match status" value="2"/>
</dbReference>
<dbReference type="GO" id="GO:0000712">
    <property type="term" value="P:resolution of meiotic recombination intermediates"/>
    <property type="evidence" value="ECO:0007669"/>
    <property type="project" value="TreeGrafter"/>
</dbReference>
<feature type="domain" description="Replication protein A OB" evidence="4">
    <location>
        <begin position="195"/>
        <end position="267"/>
    </location>
</feature>
<evidence type="ECO:0000259" key="4">
    <source>
        <dbReference type="Pfam" id="PF16900"/>
    </source>
</evidence>
<dbReference type="Pfam" id="PF24903">
    <property type="entry name" value="OB_MEIOB_N"/>
    <property type="match status" value="1"/>
</dbReference>